<proteinExistence type="predicted"/>
<keyword evidence="3" id="KW-1185">Reference proteome</keyword>
<dbReference type="OrthoDB" id="9779910at2"/>
<evidence type="ECO:0000259" key="1">
    <source>
        <dbReference type="Pfam" id="PF00156"/>
    </source>
</evidence>
<reference evidence="2 3" key="1">
    <citation type="submission" date="2016-10" db="EMBL/GenBank/DDBJ databases">
        <authorList>
            <person name="Varghese N."/>
            <person name="Submissions S."/>
        </authorList>
    </citation>
    <scope>NUCLEOTIDE SEQUENCE [LARGE SCALE GENOMIC DNA]</scope>
    <source>
        <strain evidence="2 3">DSM 1741</strain>
    </source>
</reference>
<dbReference type="Pfam" id="PF00156">
    <property type="entry name" value="Pribosyltran"/>
    <property type="match status" value="1"/>
</dbReference>
<accession>A0A8G2FEF4</accession>
<comment type="caution">
    <text evidence="2">The sequence shown here is derived from an EMBL/GenBank/DDBJ whole genome shotgun (WGS) entry which is preliminary data.</text>
</comment>
<name>A0A8G2FEF4_DESNO</name>
<protein>
    <submittedName>
        <fullName evidence="2">Phosphoribosyl transferase domain-containing protein</fullName>
    </submittedName>
</protein>
<dbReference type="CDD" id="cd06223">
    <property type="entry name" value="PRTases_typeI"/>
    <property type="match status" value="1"/>
</dbReference>
<dbReference type="AlphaFoldDB" id="A0A8G2FEF4"/>
<keyword evidence="2" id="KW-0808">Transferase</keyword>
<gene>
    <name evidence="2" type="ORF">SAMN05421830_10615</name>
</gene>
<dbReference type="EMBL" id="FOTO01000006">
    <property type="protein sequence ID" value="SFL76186.1"/>
    <property type="molecule type" value="Genomic_DNA"/>
</dbReference>
<dbReference type="InterPro" id="IPR029057">
    <property type="entry name" value="PRTase-like"/>
</dbReference>
<feature type="domain" description="Phosphoribosyltransferase" evidence="1">
    <location>
        <begin position="32"/>
        <end position="172"/>
    </location>
</feature>
<evidence type="ECO:0000313" key="2">
    <source>
        <dbReference type="EMBL" id="SFL76186.1"/>
    </source>
</evidence>
<dbReference type="InterPro" id="IPR000836">
    <property type="entry name" value="PRTase_dom"/>
</dbReference>
<dbReference type="GO" id="GO:0016740">
    <property type="term" value="F:transferase activity"/>
    <property type="evidence" value="ECO:0007669"/>
    <property type="project" value="UniProtKB-KW"/>
</dbReference>
<evidence type="ECO:0000313" key="3">
    <source>
        <dbReference type="Proteomes" id="UP000199581"/>
    </source>
</evidence>
<dbReference type="Gene3D" id="3.40.50.2020">
    <property type="match status" value="1"/>
</dbReference>
<sequence>MDKQKVLEKYVQANEKLYMSMEESEILSQMLANKIMEKHSGVIDDDTIVVGIANGGLMVAKIVAEKLNLPFETLKIRRKNSKIKRYFGNFKSIVKFCSVSLNIPILSTLIKYIINSMNQIEKVDCDENRYKNKKIILIDDCVESGASIRVSHDILQEKNASLIVVGVLTFKNFNKFQETSVINSPIIFLNTKVMHYPWSQNNKQYDDFLKWLSCRNVQIWE</sequence>
<organism evidence="2 3">
    <name type="scientific">Desulfomicrobium norvegicum (strain DSM 1741 / NCIMB 8310)</name>
    <name type="common">Desulfovibrio baculatus (strain Norway 4)</name>
    <name type="synonym">Desulfovibrio desulfuricans (strain Norway 4)</name>
    <dbReference type="NCBI Taxonomy" id="52561"/>
    <lineage>
        <taxon>Bacteria</taxon>
        <taxon>Pseudomonadati</taxon>
        <taxon>Thermodesulfobacteriota</taxon>
        <taxon>Desulfovibrionia</taxon>
        <taxon>Desulfovibrionales</taxon>
        <taxon>Desulfomicrobiaceae</taxon>
        <taxon>Desulfomicrobium</taxon>
    </lineage>
</organism>
<dbReference type="RefSeq" id="WP_092191949.1">
    <property type="nucleotide sequence ID" value="NZ_FOTO01000006.1"/>
</dbReference>
<dbReference type="SUPFAM" id="SSF53271">
    <property type="entry name" value="PRTase-like"/>
    <property type="match status" value="1"/>
</dbReference>
<dbReference type="Proteomes" id="UP000199581">
    <property type="component" value="Unassembled WGS sequence"/>
</dbReference>